<keyword evidence="1" id="KW-0805">Transcription regulation</keyword>
<accession>A0A7W7VD30</accession>
<keyword evidence="2 5" id="KW-0238">DNA-binding</keyword>
<dbReference type="Gene3D" id="1.10.10.10">
    <property type="entry name" value="Winged helix-like DNA-binding domain superfamily/Winged helix DNA-binding domain"/>
    <property type="match status" value="1"/>
</dbReference>
<dbReference type="InterPro" id="IPR002577">
    <property type="entry name" value="HTH_HxlR"/>
</dbReference>
<evidence type="ECO:0000313" key="5">
    <source>
        <dbReference type="EMBL" id="MBB4905731.1"/>
    </source>
</evidence>
<dbReference type="InterPro" id="IPR036390">
    <property type="entry name" value="WH_DNA-bd_sf"/>
</dbReference>
<dbReference type="EMBL" id="JACHJQ010000002">
    <property type="protein sequence ID" value="MBB4905731.1"/>
    <property type="molecule type" value="Genomic_DNA"/>
</dbReference>
<keyword evidence="6" id="KW-1185">Reference proteome</keyword>
<proteinExistence type="predicted"/>
<reference evidence="5 6" key="1">
    <citation type="submission" date="2020-08" db="EMBL/GenBank/DDBJ databases">
        <title>Genomic Encyclopedia of Type Strains, Phase III (KMG-III): the genomes of soil and plant-associated and newly described type strains.</title>
        <authorList>
            <person name="Whitman W."/>
        </authorList>
    </citation>
    <scope>NUCLEOTIDE SEQUENCE [LARGE SCALE GENOMIC DNA]</scope>
    <source>
        <strain evidence="5 6">CECT 8960</strain>
    </source>
</reference>
<name>A0A7W7VD30_9PSEU</name>
<evidence type="ECO:0000313" key="6">
    <source>
        <dbReference type="Proteomes" id="UP000520767"/>
    </source>
</evidence>
<comment type="caution">
    <text evidence="5">The sequence shown here is derived from an EMBL/GenBank/DDBJ whole genome shotgun (WGS) entry which is preliminary data.</text>
</comment>
<evidence type="ECO:0000259" key="4">
    <source>
        <dbReference type="PROSITE" id="PS51118"/>
    </source>
</evidence>
<dbReference type="SUPFAM" id="SSF46785">
    <property type="entry name" value="Winged helix' DNA-binding domain"/>
    <property type="match status" value="1"/>
</dbReference>
<feature type="domain" description="HTH hxlR-type" evidence="4">
    <location>
        <begin position="12"/>
        <end position="107"/>
    </location>
</feature>
<dbReference type="Proteomes" id="UP000520767">
    <property type="component" value="Unassembled WGS sequence"/>
</dbReference>
<evidence type="ECO:0000256" key="3">
    <source>
        <dbReference type="ARBA" id="ARBA00023163"/>
    </source>
</evidence>
<organism evidence="5 6">
    <name type="scientific">Actinophytocola algeriensis</name>
    <dbReference type="NCBI Taxonomy" id="1768010"/>
    <lineage>
        <taxon>Bacteria</taxon>
        <taxon>Bacillati</taxon>
        <taxon>Actinomycetota</taxon>
        <taxon>Actinomycetes</taxon>
        <taxon>Pseudonocardiales</taxon>
        <taxon>Pseudonocardiaceae</taxon>
    </lineage>
</organism>
<dbReference type="AlphaFoldDB" id="A0A7W7VD30"/>
<dbReference type="Pfam" id="PF01638">
    <property type="entry name" value="HxlR"/>
    <property type="match status" value="1"/>
</dbReference>
<evidence type="ECO:0000256" key="1">
    <source>
        <dbReference type="ARBA" id="ARBA00023015"/>
    </source>
</evidence>
<dbReference type="InterPro" id="IPR036388">
    <property type="entry name" value="WH-like_DNA-bd_sf"/>
</dbReference>
<dbReference type="PANTHER" id="PTHR33204">
    <property type="entry name" value="TRANSCRIPTIONAL REGULATOR, MARR FAMILY"/>
    <property type="match status" value="1"/>
</dbReference>
<dbReference type="PROSITE" id="PS51118">
    <property type="entry name" value="HTH_HXLR"/>
    <property type="match status" value="1"/>
</dbReference>
<dbReference type="RefSeq" id="WP_184809916.1">
    <property type="nucleotide sequence ID" value="NZ_JACHJQ010000002.1"/>
</dbReference>
<sequence length="171" mass="19276">MGLGKNYDGQDCSLARALEIVGERWTMLVLRDCFFGVRRFTDLQAHLDVPRAVLTERLTTLVDDGILERTEYRRGRHEYRLTQRGLDLWPALFALSQWGERHRAPNGRRRIFTHAACDTALEPTGLCPACGTVPPPADIDMTPGPGMRPVRDDAVSVALRSRHRLLTPLMA</sequence>
<gene>
    <name evidence="5" type="ORF">FHR82_001948</name>
</gene>
<dbReference type="GO" id="GO:0003677">
    <property type="term" value="F:DNA binding"/>
    <property type="evidence" value="ECO:0007669"/>
    <property type="project" value="UniProtKB-KW"/>
</dbReference>
<protein>
    <submittedName>
        <fullName evidence="5">DNA-binding HxlR family transcriptional regulator</fullName>
    </submittedName>
</protein>
<keyword evidence="3" id="KW-0804">Transcription</keyword>
<dbReference type="PANTHER" id="PTHR33204:SF18">
    <property type="entry name" value="TRANSCRIPTIONAL REGULATORY PROTEIN"/>
    <property type="match status" value="1"/>
</dbReference>
<evidence type="ECO:0000256" key="2">
    <source>
        <dbReference type="ARBA" id="ARBA00023125"/>
    </source>
</evidence>